<evidence type="ECO:0000256" key="2">
    <source>
        <dbReference type="ARBA" id="ARBA00022857"/>
    </source>
</evidence>
<evidence type="ECO:0000256" key="3">
    <source>
        <dbReference type="ARBA" id="ARBA00023002"/>
    </source>
</evidence>
<keyword evidence="5" id="KW-1185">Reference proteome</keyword>
<sequence>MGITTFSASSEAEQVAKAFQSELEGKTILITGGNTGLGLETAKQLAGHGATVMLTARSETNGQSAIDAIKKAYPTATVVFYELDLASLKSVKAFAAQFLAHHTELNILINNAGVMACPKSFTTDGFETQFGVNHLGHFYLTQLLLPLLIKTATPASPSRIVTLSSGAQIFAPLEGILFEDLDAAKEYTPWARYGHSKLANRHIGITNIGEMAGLIFRRALGSGMFKERFKSIPEGASTTVLCALSPDVVKGGYYYDCKLSQGENMHPKATDADMATKLWDVSEKLIAQKIES</sequence>
<evidence type="ECO:0000313" key="4">
    <source>
        <dbReference type="EMBL" id="ORY28418.1"/>
    </source>
</evidence>
<keyword evidence="3" id="KW-0560">Oxidoreductase</keyword>
<protein>
    <submittedName>
        <fullName evidence="4">NAD(P)-binding protein</fullName>
    </submittedName>
</protein>
<proteinExistence type="inferred from homology"/>
<name>A0A1Y2B0P4_9FUNG</name>
<dbReference type="STRING" id="329046.A0A1Y2B0P4"/>
<dbReference type="EMBL" id="MCGO01000095">
    <property type="protein sequence ID" value="ORY28418.1"/>
    <property type="molecule type" value="Genomic_DNA"/>
</dbReference>
<dbReference type="PANTHER" id="PTHR24320:SF282">
    <property type="entry name" value="WW DOMAIN-CONTAINING OXIDOREDUCTASE"/>
    <property type="match status" value="1"/>
</dbReference>
<dbReference type="InterPro" id="IPR036291">
    <property type="entry name" value="NAD(P)-bd_dom_sf"/>
</dbReference>
<dbReference type="Gene3D" id="3.40.50.720">
    <property type="entry name" value="NAD(P)-binding Rossmann-like Domain"/>
    <property type="match status" value="1"/>
</dbReference>
<keyword evidence="2" id="KW-0521">NADP</keyword>
<dbReference type="Pfam" id="PF00106">
    <property type="entry name" value="adh_short"/>
    <property type="match status" value="1"/>
</dbReference>
<organism evidence="4 5">
    <name type="scientific">Rhizoclosmatium globosum</name>
    <dbReference type="NCBI Taxonomy" id="329046"/>
    <lineage>
        <taxon>Eukaryota</taxon>
        <taxon>Fungi</taxon>
        <taxon>Fungi incertae sedis</taxon>
        <taxon>Chytridiomycota</taxon>
        <taxon>Chytridiomycota incertae sedis</taxon>
        <taxon>Chytridiomycetes</taxon>
        <taxon>Chytridiales</taxon>
        <taxon>Chytriomycetaceae</taxon>
        <taxon>Rhizoclosmatium</taxon>
    </lineage>
</organism>
<comment type="caution">
    <text evidence="4">The sequence shown here is derived from an EMBL/GenBank/DDBJ whole genome shotgun (WGS) entry which is preliminary data.</text>
</comment>
<dbReference type="PANTHER" id="PTHR24320">
    <property type="entry name" value="RETINOL DEHYDROGENASE"/>
    <property type="match status" value="1"/>
</dbReference>
<dbReference type="AlphaFoldDB" id="A0A1Y2B0P4"/>
<dbReference type="InterPro" id="IPR002347">
    <property type="entry name" value="SDR_fam"/>
</dbReference>
<reference evidence="4 5" key="1">
    <citation type="submission" date="2016-07" db="EMBL/GenBank/DDBJ databases">
        <title>Pervasive Adenine N6-methylation of Active Genes in Fungi.</title>
        <authorList>
            <consortium name="DOE Joint Genome Institute"/>
            <person name="Mondo S.J."/>
            <person name="Dannebaum R.O."/>
            <person name="Kuo R.C."/>
            <person name="Labutti K."/>
            <person name="Haridas S."/>
            <person name="Kuo A."/>
            <person name="Salamov A."/>
            <person name="Ahrendt S.R."/>
            <person name="Lipzen A."/>
            <person name="Sullivan W."/>
            <person name="Andreopoulos W.B."/>
            <person name="Clum A."/>
            <person name="Lindquist E."/>
            <person name="Daum C."/>
            <person name="Ramamoorthy G.K."/>
            <person name="Gryganskyi A."/>
            <person name="Culley D."/>
            <person name="Magnuson J.K."/>
            <person name="James T.Y."/>
            <person name="O'Malley M.A."/>
            <person name="Stajich J.E."/>
            <person name="Spatafora J.W."/>
            <person name="Visel A."/>
            <person name="Grigoriev I.V."/>
        </authorList>
    </citation>
    <scope>NUCLEOTIDE SEQUENCE [LARGE SCALE GENOMIC DNA]</scope>
    <source>
        <strain evidence="4 5">JEL800</strain>
    </source>
</reference>
<accession>A0A1Y2B0P4</accession>
<dbReference type="Proteomes" id="UP000193642">
    <property type="component" value="Unassembled WGS sequence"/>
</dbReference>
<dbReference type="SUPFAM" id="SSF51735">
    <property type="entry name" value="NAD(P)-binding Rossmann-fold domains"/>
    <property type="match status" value="1"/>
</dbReference>
<dbReference type="PRINTS" id="PR00081">
    <property type="entry name" value="GDHRDH"/>
</dbReference>
<evidence type="ECO:0000256" key="1">
    <source>
        <dbReference type="ARBA" id="ARBA00006484"/>
    </source>
</evidence>
<evidence type="ECO:0000313" key="5">
    <source>
        <dbReference type="Proteomes" id="UP000193642"/>
    </source>
</evidence>
<dbReference type="GO" id="GO:0016491">
    <property type="term" value="F:oxidoreductase activity"/>
    <property type="evidence" value="ECO:0007669"/>
    <property type="project" value="UniProtKB-KW"/>
</dbReference>
<gene>
    <name evidence="4" type="ORF">BCR33DRAFT_843758</name>
</gene>
<comment type="similarity">
    <text evidence="1">Belongs to the short-chain dehydrogenases/reductases (SDR) family.</text>
</comment>
<dbReference type="OrthoDB" id="191139at2759"/>